<dbReference type="AlphaFoldDB" id="R3K5X1"/>
<accession>R3K5X1</accession>
<name>R3K5X1_ENTFL</name>
<evidence type="ECO:0000256" key="1">
    <source>
        <dbReference type="SAM" id="MobiDB-lite"/>
    </source>
</evidence>
<reference evidence="2 3" key="1">
    <citation type="submission" date="2013-02" db="EMBL/GenBank/DDBJ databases">
        <title>The Genome Sequence of Enterococcus faecalis ATCC_6055.</title>
        <authorList>
            <consortium name="The Broad Institute Genome Sequencing Platform"/>
            <consortium name="The Broad Institute Genome Sequencing Center for Infectious Disease"/>
            <person name="Earl A.M."/>
            <person name="Gilmore M.S."/>
            <person name="Lebreton F."/>
            <person name="Walker B."/>
            <person name="Young S.K."/>
            <person name="Zeng Q."/>
            <person name="Gargeya S."/>
            <person name="Fitzgerald M."/>
            <person name="Haas B."/>
            <person name="Abouelleil A."/>
            <person name="Alvarado L."/>
            <person name="Arachchi H.M."/>
            <person name="Berlin A.M."/>
            <person name="Chapman S.B."/>
            <person name="Dewar J."/>
            <person name="Goldberg J."/>
            <person name="Griggs A."/>
            <person name="Gujja S."/>
            <person name="Hansen M."/>
            <person name="Howarth C."/>
            <person name="Imamovic A."/>
            <person name="Larimer J."/>
            <person name="McCowan C."/>
            <person name="Murphy C."/>
            <person name="Neiman D."/>
            <person name="Pearson M."/>
            <person name="Priest M."/>
            <person name="Roberts A."/>
            <person name="Saif S."/>
            <person name="Shea T."/>
            <person name="Sisk P."/>
            <person name="Sykes S."/>
            <person name="Wortman J."/>
            <person name="Nusbaum C."/>
            <person name="Birren B."/>
        </authorList>
    </citation>
    <scope>NUCLEOTIDE SEQUENCE [LARGE SCALE GENOMIC DNA]</scope>
    <source>
        <strain evidence="2 3">ATCC 6055</strain>
    </source>
</reference>
<feature type="region of interest" description="Disordered" evidence="1">
    <location>
        <begin position="109"/>
        <end position="130"/>
    </location>
</feature>
<evidence type="ECO:0000313" key="3">
    <source>
        <dbReference type="Proteomes" id="UP000013638"/>
    </source>
</evidence>
<evidence type="ECO:0000313" key="2">
    <source>
        <dbReference type="EMBL" id="EOK08876.1"/>
    </source>
</evidence>
<sequence>MDEKKKPKNIYMTDKTKDRLSRIAAEKHMHLGDLIDYMLDVIENKNENNIDELLTLQKQNKKLLSVIETHTELTTILFNELARTMQLEIKDESDSLGVTQEKKIVQERQENRRIQAMNSAKYSQSVVTNE</sequence>
<dbReference type="PATRIC" id="fig|1169311.3.peg.2906"/>
<organism evidence="2 3">
    <name type="scientific">Enterococcus faecalis ATCC 6055</name>
    <dbReference type="NCBI Taxonomy" id="1169311"/>
    <lineage>
        <taxon>Bacteria</taxon>
        <taxon>Bacillati</taxon>
        <taxon>Bacillota</taxon>
        <taxon>Bacilli</taxon>
        <taxon>Lactobacillales</taxon>
        <taxon>Enterococcaceae</taxon>
        <taxon>Enterococcus</taxon>
    </lineage>
</organism>
<gene>
    <name evidence="2" type="ORF">WOU_02950</name>
</gene>
<proteinExistence type="predicted"/>
<dbReference type="Proteomes" id="UP000013638">
    <property type="component" value="Unassembled WGS sequence"/>
</dbReference>
<feature type="compositionally biased region" description="Polar residues" evidence="1">
    <location>
        <begin position="116"/>
        <end position="130"/>
    </location>
</feature>
<dbReference type="EMBL" id="ASDZ01000037">
    <property type="protein sequence ID" value="EOK08876.1"/>
    <property type="molecule type" value="Genomic_DNA"/>
</dbReference>
<protein>
    <submittedName>
        <fullName evidence="2">Uncharacterized protein</fullName>
    </submittedName>
</protein>
<comment type="caution">
    <text evidence="2">The sequence shown here is derived from an EMBL/GenBank/DDBJ whole genome shotgun (WGS) entry which is preliminary data.</text>
</comment>
<dbReference type="HOGENOM" id="CLU_1892954_0_0_9"/>
<dbReference type="RefSeq" id="WP_010829127.1">
    <property type="nucleotide sequence ID" value="NZ_KB944869.1"/>
</dbReference>